<evidence type="ECO:0000259" key="12">
    <source>
        <dbReference type="Pfam" id="PF14703"/>
    </source>
</evidence>
<dbReference type="PANTHER" id="PTHR13018">
    <property type="entry name" value="PROBABLE MEMBRANE PROTEIN DUF221-RELATED"/>
    <property type="match status" value="1"/>
</dbReference>
<evidence type="ECO:0000256" key="8">
    <source>
        <dbReference type="SAM" id="Coils"/>
    </source>
</evidence>
<feature type="transmembrane region" description="Helical" evidence="9">
    <location>
        <begin position="543"/>
        <end position="562"/>
    </location>
</feature>
<dbReference type="Pfam" id="PF14703">
    <property type="entry name" value="PHM7_cyt"/>
    <property type="match status" value="1"/>
</dbReference>
<keyword evidence="6 9" id="KW-0472">Membrane</keyword>
<evidence type="ECO:0000256" key="6">
    <source>
        <dbReference type="ARBA" id="ARBA00023136"/>
    </source>
</evidence>
<feature type="transmembrane region" description="Helical" evidence="9">
    <location>
        <begin position="359"/>
        <end position="383"/>
    </location>
</feature>
<evidence type="ECO:0000313" key="13">
    <source>
        <dbReference type="EMBL" id="KAG9443657.1"/>
    </source>
</evidence>
<feature type="transmembrane region" description="Helical" evidence="9">
    <location>
        <begin position="6"/>
        <end position="27"/>
    </location>
</feature>
<feature type="transmembrane region" description="Helical" evidence="9">
    <location>
        <begin position="145"/>
        <end position="164"/>
    </location>
</feature>
<feature type="domain" description="CSC1/OSCA1-like 7TM region" evidence="10">
    <location>
        <begin position="358"/>
        <end position="625"/>
    </location>
</feature>
<evidence type="ECO:0000256" key="7">
    <source>
        <dbReference type="ARBA" id="ARBA00023303"/>
    </source>
</evidence>
<feature type="transmembrane region" description="Helical" evidence="9">
    <location>
        <begin position="450"/>
        <end position="470"/>
    </location>
</feature>
<keyword evidence="7" id="KW-0407">Ion channel</keyword>
<proteinExistence type="inferred from homology"/>
<feature type="transmembrane region" description="Helical" evidence="9">
    <location>
        <begin position="514"/>
        <end position="531"/>
    </location>
</feature>
<dbReference type="GO" id="GO:0005227">
    <property type="term" value="F:calcium-activated cation channel activity"/>
    <property type="evidence" value="ECO:0007669"/>
    <property type="project" value="InterPro"/>
</dbReference>
<accession>A0AAV7E799</accession>
<dbReference type="EMBL" id="JAINDJ010000006">
    <property type="protein sequence ID" value="KAG9443657.1"/>
    <property type="molecule type" value="Genomic_DNA"/>
</dbReference>
<dbReference type="AlphaFoldDB" id="A0AAV7E799"/>
<dbReference type="InterPro" id="IPR032880">
    <property type="entry name" value="CSC1/OSCA1-like_N"/>
</dbReference>
<keyword evidence="14" id="KW-1185">Reference proteome</keyword>
<gene>
    <name evidence="13" type="ORF">H6P81_014997</name>
</gene>
<dbReference type="InterPro" id="IPR027815">
    <property type="entry name" value="CSC1/OSCA1-like_cyt"/>
</dbReference>
<keyword evidence="8" id="KW-0175">Coiled coil</keyword>
<dbReference type="Pfam" id="PF02714">
    <property type="entry name" value="RSN1_7TM"/>
    <property type="match status" value="1"/>
</dbReference>
<evidence type="ECO:0000259" key="10">
    <source>
        <dbReference type="Pfam" id="PF02714"/>
    </source>
</evidence>
<keyword evidence="4 9" id="KW-0812">Transmembrane</keyword>
<reference evidence="13 14" key="1">
    <citation type="submission" date="2021-07" db="EMBL/GenBank/DDBJ databases">
        <title>The Aristolochia fimbriata genome: insights into angiosperm evolution, floral development and chemical biosynthesis.</title>
        <authorList>
            <person name="Jiao Y."/>
        </authorList>
    </citation>
    <scope>NUCLEOTIDE SEQUENCE [LARGE SCALE GENOMIC DNA]</scope>
    <source>
        <strain evidence="13">IBCAS-2021</strain>
        <tissue evidence="13">Leaf</tissue>
    </source>
</reference>
<keyword evidence="7" id="KW-0406">Ion transport</keyword>
<comment type="caution">
    <text evidence="13">The sequence shown here is derived from an EMBL/GenBank/DDBJ whole genome shotgun (WGS) entry which is preliminary data.</text>
</comment>
<evidence type="ECO:0000256" key="1">
    <source>
        <dbReference type="ARBA" id="ARBA00004141"/>
    </source>
</evidence>
<dbReference type="GO" id="GO:0005886">
    <property type="term" value="C:plasma membrane"/>
    <property type="evidence" value="ECO:0007669"/>
    <property type="project" value="TreeGrafter"/>
</dbReference>
<comment type="subcellular location">
    <subcellularLocation>
        <location evidence="1">Membrane</location>
        <topology evidence="1">Multi-pass membrane protein</topology>
    </subcellularLocation>
</comment>
<dbReference type="InterPro" id="IPR003864">
    <property type="entry name" value="CSC1/OSCA1-like_7TM"/>
</dbReference>
<keyword evidence="3" id="KW-0813">Transport</keyword>
<sequence length="715" mass="81282">MDAQSLLASASINIGLAFVVLSLFSVLKKQPSSALIYYARRLSKQELISFPPLFTLYRFIPSVSWIGRALLLSDDEILQACGLDALVVIRLFKFGINFFVPCSVVGLFILLPVNYTSRHGTSRSKSSPSMDAFTISNVETGSDRLWVHFCCLYFTTFYGLYLLYQEYEWLLERRHQHLCNIRHRPDQFTVLVREIPYCSEHEAHSCSVEHFFSKYHPYTYESCQIVYDGQKLQALLRQASAMAKKIEHLKQRPISDNPRNLYIILNMFREKIEKIEKYEERLEDLCCKIRHLQSENMLKLKELPVALVSFKSRWGATLAAQTRQHVHPLLWVTQVAPEPRDVIWDNLYIPYRHVAAHKIGVFVAVTVFTVFFAIPVTAVQGLVQFDKIKKWFPPARAVQIIPGLNSILTGYLPSVFLNSCIYVVPYVMLAMAGLGGFISISKKEIKTCSMVFYFLVGNVFFLSLLSGSLLNQIGESFTHPRDFPAHLASAVSAQADFFITYILTDGLSGFSLEILQSGLLILHFGGACLLCRRPRKKPYVYSLQFYRVIPIVSVAILIGMVYAVVAPLLLPFLIVYFFLGYVVYANQIQDVYVTIYETCGQYWPHIHHYILISIVLMQITMIGLFGVKSKPAASILTIPLLLGTVLFNEYCKIRFLPAFHVHSVQSAMEKDELDEMVSMTESRESPIDAYCQPCLRAVDIISEEIGTTQPLVSSA</sequence>
<evidence type="ECO:0000256" key="5">
    <source>
        <dbReference type="ARBA" id="ARBA00022989"/>
    </source>
</evidence>
<evidence type="ECO:0000313" key="14">
    <source>
        <dbReference type="Proteomes" id="UP000825729"/>
    </source>
</evidence>
<evidence type="ECO:0000259" key="11">
    <source>
        <dbReference type="Pfam" id="PF13967"/>
    </source>
</evidence>
<dbReference type="Proteomes" id="UP000825729">
    <property type="component" value="Unassembled WGS sequence"/>
</dbReference>
<dbReference type="PANTHER" id="PTHR13018:SF141">
    <property type="entry name" value="OS01G0950900 PROTEIN"/>
    <property type="match status" value="1"/>
</dbReference>
<evidence type="ECO:0008006" key="15">
    <source>
        <dbReference type="Google" id="ProtNLM"/>
    </source>
</evidence>
<feature type="transmembrane region" description="Helical" evidence="9">
    <location>
        <begin position="415"/>
        <end position="438"/>
    </location>
</feature>
<feature type="domain" description="CSC1/OSCA1-like N-terminal transmembrane" evidence="11">
    <location>
        <begin position="6"/>
        <end position="166"/>
    </location>
</feature>
<feature type="transmembrane region" description="Helical" evidence="9">
    <location>
        <begin position="606"/>
        <end position="626"/>
    </location>
</feature>
<evidence type="ECO:0000256" key="9">
    <source>
        <dbReference type="SAM" id="Phobius"/>
    </source>
</evidence>
<feature type="transmembrane region" description="Helical" evidence="9">
    <location>
        <begin position="94"/>
        <end position="115"/>
    </location>
</feature>
<protein>
    <recommendedName>
        <fullName evidence="15">CSC1-like protein At3g54510</fullName>
    </recommendedName>
</protein>
<evidence type="ECO:0000256" key="2">
    <source>
        <dbReference type="ARBA" id="ARBA00007779"/>
    </source>
</evidence>
<dbReference type="Pfam" id="PF13967">
    <property type="entry name" value="RSN1_TM"/>
    <property type="match status" value="1"/>
</dbReference>
<evidence type="ECO:0000256" key="4">
    <source>
        <dbReference type="ARBA" id="ARBA00022692"/>
    </source>
</evidence>
<organism evidence="13 14">
    <name type="scientific">Aristolochia fimbriata</name>
    <name type="common">White veined hardy Dutchman's pipe vine</name>
    <dbReference type="NCBI Taxonomy" id="158543"/>
    <lineage>
        <taxon>Eukaryota</taxon>
        <taxon>Viridiplantae</taxon>
        <taxon>Streptophyta</taxon>
        <taxon>Embryophyta</taxon>
        <taxon>Tracheophyta</taxon>
        <taxon>Spermatophyta</taxon>
        <taxon>Magnoliopsida</taxon>
        <taxon>Magnoliidae</taxon>
        <taxon>Piperales</taxon>
        <taxon>Aristolochiaceae</taxon>
        <taxon>Aristolochia</taxon>
    </lineage>
</organism>
<keyword evidence="5 9" id="KW-1133">Transmembrane helix</keyword>
<dbReference type="InterPro" id="IPR045122">
    <property type="entry name" value="Csc1-like"/>
</dbReference>
<feature type="domain" description="CSC1/OSCA1-like cytosolic" evidence="12">
    <location>
        <begin position="187"/>
        <end position="346"/>
    </location>
</feature>
<evidence type="ECO:0000256" key="3">
    <source>
        <dbReference type="ARBA" id="ARBA00022448"/>
    </source>
</evidence>
<name>A0AAV7E799_ARIFI</name>
<feature type="coiled-coil region" evidence="8">
    <location>
        <begin position="232"/>
        <end position="295"/>
    </location>
</feature>
<comment type="similarity">
    <text evidence="2">Belongs to the CSC1 (TC 1.A.17) family.</text>
</comment>